<dbReference type="GO" id="GO:0005201">
    <property type="term" value="F:extracellular matrix structural constituent"/>
    <property type="evidence" value="ECO:0007669"/>
    <property type="project" value="TreeGrafter"/>
</dbReference>
<evidence type="ECO:0000256" key="4">
    <source>
        <dbReference type="ARBA" id="ARBA00022859"/>
    </source>
</evidence>
<comment type="caution">
    <text evidence="13">The sequence shown here is derived from an EMBL/GenBank/DDBJ whole genome shotgun (WGS) entry which is preliminary data.</text>
</comment>
<keyword evidence="14" id="KW-1185">Reference proteome</keyword>
<dbReference type="Gene3D" id="3.90.215.10">
    <property type="entry name" value="Gamma Fibrinogen, chain A, domain 1"/>
    <property type="match status" value="1"/>
</dbReference>
<dbReference type="PROSITE" id="PS51406">
    <property type="entry name" value="FIBRINOGEN_C_2"/>
    <property type="match status" value="1"/>
</dbReference>
<feature type="domain" description="Fibrinogen C-terminal" evidence="12">
    <location>
        <begin position="61"/>
        <end position="294"/>
    </location>
</feature>
<dbReference type="EMBL" id="JBBPFD010000007">
    <property type="protein sequence ID" value="KAK7919129.1"/>
    <property type="molecule type" value="Genomic_DNA"/>
</dbReference>
<keyword evidence="2" id="KW-0964">Secreted</keyword>
<evidence type="ECO:0000256" key="9">
    <source>
        <dbReference type="ARBA" id="ARBA00049639"/>
    </source>
</evidence>
<evidence type="ECO:0000256" key="7">
    <source>
        <dbReference type="ARBA" id="ARBA00023157"/>
    </source>
</evidence>
<organism evidence="13 14">
    <name type="scientific">Mugilogobius chulae</name>
    <name type="common">yellowstripe goby</name>
    <dbReference type="NCBI Taxonomy" id="88201"/>
    <lineage>
        <taxon>Eukaryota</taxon>
        <taxon>Metazoa</taxon>
        <taxon>Chordata</taxon>
        <taxon>Craniata</taxon>
        <taxon>Vertebrata</taxon>
        <taxon>Euteleostomi</taxon>
        <taxon>Actinopterygii</taxon>
        <taxon>Neopterygii</taxon>
        <taxon>Teleostei</taxon>
        <taxon>Neoteleostei</taxon>
        <taxon>Acanthomorphata</taxon>
        <taxon>Gobiaria</taxon>
        <taxon>Gobiiformes</taxon>
        <taxon>Gobioidei</taxon>
        <taxon>Gobiidae</taxon>
        <taxon>Gobionellinae</taxon>
        <taxon>Mugilogobius</taxon>
    </lineage>
</organism>
<comment type="subcellular location">
    <subcellularLocation>
        <location evidence="1">Secreted</location>
    </subcellularLocation>
</comment>
<dbReference type="PROSITE" id="PS00514">
    <property type="entry name" value="FIBRINOGEN_C_1"/>
    <property type="match status" value="1"/>
</dbReference>
<dbReference type="InterPro" id="IPR036056">
    <property type="entry name" value="Fibrinogen-like_C"/>
</dbReference>
<dbReference type="Pfam" id="PF00147">
    <property type="entry name" value="Fibrinogen_C"/>
    <property type="match status" value="1"/>
</dbReference>
<dbReference type="Gene3D" id="4.10.530.10">
    <property type="entry name" value="Gamma-fibrinogen Carboxyl Terminal Fragment, domain 2"/>
    <property type="match status" value="1"/>
</dbReference>
<evidence type="ECO:0000256" key="5">
    <source>
        <dbReference type="ARBA" id="ARBA00023054"/>
    </source>
</evidence>
<dbReference type="GO" id="GO:0030674">
    <property type="term" value="F:protein-macromolecule adaptor activity"/>
    <property type="evidence" value="ECO:0007669"/>
    <property type="project" value="TreeGrafter"/>
</dbReference>
<dbReference type="FunFam" id="3.90.215.10:FF:000001">
    <property type="entry name" value="Tenascin isoform 1"/>
    <property type="match status" value="1"/>
</dbReference>
<evidence type="ECO:0000259" key="12">
    <source>
        <dbReference type="PROSITE" id="PS51406"/>
    </source>
</evidence>
<evidence type="ECO:0000256" key="1">
    <source>
        <dbReference type="ARBA" id="ARBA00004613"/>
    </source>
</evidence>
<dbReference type="GO" id="GO:0042730">
    <property type="term" value="P:fibrinolysis"/>
    <property type="evidence" value="ECO:0007669"/>
    <property type="project" value="TreeGrafter"/>
</dbReference>
<dbReference type="GO" id="GO:0072377">
    <property type="term" value="P:blood coagulation, common pathway"/>
    <property type="evidence" value="ECO:0007669"/>
    <property type="project" value="TreeGrafter"/>
</dbReference>
<dbReference type="SMART" id="SM00186">
    <property type="entry name" value="FBG"/>
    <property type="match status" value="1"/>
</dbReference>
<protein>
    <recommendedName>
        <fullName evidence="8">Fibrinogen-like protein 1</fullName>
    </recommendedName>
</protein>
<comment type="subunit">
    <text evidence="10">Homodimer. Interacts (via the Fibrinogen C-terminal domain) with LAG3 (via Ig-like domains 1 and 2).</text>
</comment>
<evidence type="ECO:0000256" key="3">
    <source>
        <dbReference type="ARBA" id="ARBA00022729"/>
    </source>
</evidence>
<accession>A0AAW0PGC2</accession>
<dbReference type="SUPFAM" id="SSF56496">
    <property type="entry name" value="Fibrinogen C-terminal domain-like"/>
    <property type="match status" value="1"/>
</dbReference>
<dbReference type="InterPro" id="IPR002181">
    <property type="entry name" value="Fibrinogen_a/b/g_C_dom"/>
</dbReference>
<evidence type="ECO:0000313" key="14">
    <source>
        <dbReference type="Proteomes" id="UP001460270"/>
    </source>
</evidence>
<name>A0AAW0PGC2_9GOBI</name>
<dbReference type="GO" id="GO:0070527">
    <property type="term" value="P:platelet aggregation"/>
    <property type="evidence" value="ECO:0007669"/>
    <property type="project" value="TreeGrafter"/>
</dbReference>
<sequence>MIKDTSFLHVLEQVLSDSCSKEVSRLREKERDLKTQLQRQEQTIHRIKERNHEPRTQREKQPEDSNYTDCSEVFRSGLRSSGFYRIRSGISSSPVTVYCDMSGGGGWSVIQRRTDGSQTFNRSWEEYKIGFGDFESEMGEFWLGNDNLHFLTAQGNYTLRINLEDFDGHQRYAEYRDFRVGDEQEQYRLSFGAYVGTAGDALSGQFEVGAASWASHQGANFSTYDRDNDNYKGNCAEEDQGGWWFNKCHSAHLNGRYYPRGHYSARTDDGIVWFPWRGWWYSLKTVVMEIRPSGFRMDTGDDPNSVQARPSS</sequence>
<dbReference type="Proteomes" id="UP001460270">
    <property type="component" value="Unassembled WGS sequence"/>
</dbReference>
<dbReference type="PANTHER" id="PTHR47221">
    <property type="entry name" value="FIBRINOGEN ALPHA CHAIN"/>
    <property type="match status" value="1"/>
</dbReference>
<keyword evidence="6" id="KW-1064">Adaptive immunity</keyword>
<keyword evidence="5" id="KW-0175">Coiled coil</keyword>
<feature type="region of interest" description="Disordered" evidence="11">
    <location>
        <begin position="30"/>
        <end position="69"/>
    </location>
</feature>
<keyword evidence="4" id="KW-0391">Immunity</keyword>
<feature type="compositionally biased region" description="Basic and acidic residues" evidence="11">
    <location>
        <begin position="42"/>
        <end position="63"/>
    </location>
</feature>
<evidence type="ECO:0000256" key="8">
    <source>
        <dbReference type="ARBA" id="ARBA00039489"/>
    </source>
</evidence>
<comment type="function">
    <text evidence="9">Immune suppressive molecule that inhibits antigen-specific T-cell activation by acting as a major ligand of LAG3. Responsible for LAG3 T-cell inhibitory function. Binds LAG3 independently from MHC class II (MHC-II). Secreted by, and promotes growth of, hepatocytes.</text>
</comment>
<proteinExistence type="predicted"/>
<dbReference type="PANTHER" id="PTHR47221:SF8">
    <property type="entry name" value="FIBRINOGEN LIKE 1A"/>
    <property type="match status" value="1"/>
</dbReference>
<dbReference type="CDD" id="cd00087">
    <property type="entry name" value="FReD"/>
    <property type="match status" value="1"/>
</dbReference>
<evidence type="ECO:0000313" key="13">
    <source>
        <dbReference type="EMBL" id="KAK7919129.1"/>
    </source>
</evidence>
<dbReference type="InterPro" id="IPR037579">
    <property type="entry name" value="FIB_ANG-like"/>
</dbReference>
<gene>
    <name evidence="13" type="ORF">WMY93_010413</name>
</gene>
<keyword evidence="3" id="KW-0732">Signal</keyword>
<evidence type="ECO:0000256" key="2">
    <source>
        <dbReference type="ARBA" id="ARBA00022525"/>
    </source>
</evidence>
<evidence type="ECO:0000256" key="6">
    <source>
        <dbReference type="ARBA" id="ARBA00023130"/>
    </source>
</evidence>
<dbReference type="InterPro" id="IPR014716">
    <property type="entry name" value="Fibrinogen_a/b/g_C_1"/>
</dbReference>
<evidence type="ECO:0000256" key="11">
    <source>
        <dbReference type="SAM" id="MobiDB-lite"/>
    </source>
</evidence>
<dbReference type="AlphaFoldDB" id="A0AAW0PGC2"/>
<dbReference type="GO" id="GO:0034116">
    <property type="term" value="P:positive regulation of heterotypic cell-cell adhesion"/>
    <property type="evidence" value="ECO:0007669"/>
    <property type="project" value="TreeGrafter"/>
</dbReference>
<dbReference type="InterPro" id="IPR020837">
    <property type="entry name" value="Fibrinogen_CS"/>
</dbReference>
<dbReference type="GO" id="GO:0005577">
    <property type="term" value="C:fibrinogen complex"/>
    <property type="evidence" value="ECO:0007669"/>
    <property type="project" value="TreeGrafter"/>
</dbReference>
<reference evidence="14" key="1">
    <citation type="submission" date="2024-04" db="EMBL/GenBank/DDBJ databases">
        <title>Salinicola lusitanus LLJ914,a marine bacterium isolated from the Okinawa Trough.</title>
        <authorList>
            <person name="Li J."/>
        </authorList>
    </citation>
    <scope>NUCLEOTIDE SEQUENCE [LARGE SCALE GENOMIC DNA]</scope>
</reference>
<keyword evidence="7" id="KW-1015">Disulfide bond</keyword>
<evidence type="ECO:0000256" key="10">
    <source>
        <dbReference type="ARBA" id="ARBA00049681"/>
    </source>
</evidence>
<dbReference type="GO" id="GO:0002250">
    <property type="term" value="P:adaptive immune response"/>
    <property type="evidence" value="ECO:0007669"/>
    <property type="project" value="UniProtKB-KW"/>
</dbReference>